<protein>
    <recommendedName>
        <fullName evidence="4">DUF4149 domain-containing protein</fullName>
    </recommendedName>
</protein>
<name>A0ABP3B591_9FLAO</name>
<dbReference type="RefSeq" id="WP_075694165.1">
    <property type="nucleotide sequence ID" value="NZ_ARZX01000045.1"/>
</dbReference>
<sequence length="89" mass="10393">MLTIILLINIPNSVFLAKRELIGRQERIEKISKVNIKGAKGEDLYLAHKTSALFLFFNYIIGYSLWIFLVFIIVTQVLKYRFKKQANSK</sequence>
<feature type="transmembrane region" description="Helical" evidence="1">
    <location>
        <begin position="52"/>
        <end position="74"/>
    </location>
</feature>
<keyword evidence="1" id="KW-1133">Transmembrane helix</keyword>
<evidence type="ECO:0000256" key="1">
    <source>
        <dbReference type="SAM" id="Phobius"/>
    </source>
</evidence>
<keyword evidence="1" id="KW-0472">Membrane</keyword>
<evidence type="ECO:0008006" key="4">
    <source>
        <dbReference type="Google" id="ProtNLM"/>
    </source>
</evidence>
<evidence type="ECO:0000313" key="3">
    <source>
        <dbReference type="Proteomes" id="UP000019275"/>
    </source>
</evidence>
<proteinExistence type="predicted"/>
<comment type="caution">
    <text evidence="2">The sequence shown here is derived from an EMBL/GenBank/DDBJ whole genome shotgun (WGS) entry which is preliminary data.</text>
</comment>
<evidence type="ECO:0000313" key="2">
    <source>
        <dbReference type="EMBL" id="EWH10007.1"/>
    </source>
</evidence>
<organism evidence="2 3">
    <name type="scientific">Cellulophaga geojensis KL-A</name>
    <dbReference type="NCBI Taxonomy" id="1328323"/>
    <lineage>
        <taxon>Bacteria</taxon>
        <taxon>Pseudomonadati</taxon>
        <taxon>Bacteroidota</taxon>
        <taxon>Flavobacteriia</taxon>
        <taxon>Flavobacteriales</taxon>
        <taxon>Flavobacteriaceae</taxon>
        <taxon>Cellulophaga</taxon>
    </lineage>
</organism>
<dbReference type="Proteomes" id="UP000019275">
    <property type="component" value="Unassembled WGS sequence"/>
</dbReference>
<keyword evidence="3" id="KW-1185">Reference proteome</keyword>
<reference evidence="2 3" key="1">
    <citation type="journal article" date="2014" name="Genome Announc.">
        <title>Draft Genome Sequence of the Carrageenan-Degrading Bacterium Cellulophaga sp. Strain KL-A, Isolated from Decaying Marine Algae.</title>
        <authorList>
            <person name="Shan D."/>
            <person name="Ying J."/>
            <person name="Li X."/>
            <person name="Gao Z."/>
            <person name="Wei G."/>
            <person name="Shao Z."/>
        </authorList>
    </citation>
    <scope>NUCLEOTIDE SEQUENCE [LARGE SCALE GENOMIC DNA]</scope>
    <source>
        <strain evidence="2 3">KL-A</strain>
    </source>
</reference>
<dbReference type="EMBL" id="ARZX01000045">
    <property type="protein sequence ID" value="EWH10007.1"/>
    <property type="molecule type" value="Genomic_DNA"/>
</dbReference>
<gene>
    <name evidence="2" type="ORF">KLA_17032</name>
</gene>
<accession>A0ABP3B591</accession>
<keyword evidence="1" id="KW-0812">Transmembrane</keyword>